<dbReference type="RefSeq" id="WP_205293782.1">
    <property type="nucleotide sequence ID" value="NZ_CP070368.1"/>
</dbReference>
<organism evidence="2 3">
    <name type="scientific">Paracoccus methylovorus</name>
    <dbReference type="NCBI Taxonomy" id="2812658"/>
    <lineage>
        <taxon>Bacteria</taxon>
        <taxon>Pseudomonadati</taxon>
        <taxon>Pseudomonadota</taxon>
        <taxon>Alphaproteobacteria</taxon>
        <taxon>Rhodobacterales</taxon>
        <taxon>Paracoccaceae</taxon>
        <taxon>Paracoccus</taxon>
    </lineage>
</organism>
<proteinExistence type="predicted"/>
<sequence>MSQTLGKGATAQMPQAWVRVQSLAEAGDFAGALAVQRQMIPLMDAIFAEENPGPAREALRQLGMETGNSRLPIAPVSAGLCSHIAQVLTDLRADGHPLPQPA</sequence>
<dbReference type="Gene3D" id="3.20.20.70">
    <property type="entry name" value="Aldolase class I"/>
    <property type="match status" value="1"/>
</dbReference>
<dbReference type="EMBL" id="CP070368">
    <property type="protein sequence ID" value="QRZ12755.1"/>
    <property type="molecule type" value="Genomic_DNA"/>
</dbReference>
<dbReference type="SUPFAM" id="SSF51569">
    <property type="entry name" value="Aldolase"/>
    <property type="match status" value="1"/>
</dbReference>
<dbReference type="Proteomes" id="UP000663629">
    <property type="component" value="Chromosome 1"/>
</dbReference>
<evidence type="ECO:0000256" key="1">
    <source>
        <dbReference type="ARBA" id="ARBA00023239"/>
    </source>
</evidence>
<keyword evidence="3" id="KW-1185">Reference proteome</keyword>
<dbReference type="Pfam" id="PF00701">
    <property type="entry name" value="DHDPS"/>
    <property type="match status" value="1"/>
</dbReference>
<evidence type="ECO:0000313" key="2">
    <source>
        <dbReference type="EMBL" id="QRZ12755.1"/>
    </source>
</evidence>
<protein>
    <submittedName>
        <fullName evidence="2">Dihydrodipicolinate synthase family protein</fullName>
    </submittedName>
</protein>
<reference evidence="2 3" key="1">
    <citation type="submission" date="2021-02" db="EMBL/GenBank/DDBJ databases">
        <title>Paracoccus methylovroum sp.nov., a new methanol and methylamine utilizing methylotrophic denitrifer.</title>
        <authorList>
            <person name="Timsy T."/>
            <person name="Behrendt U."/>
            <person name="Ulrich A."/>
            <person name="Spanner T."/>
            <person name="Foesel B.U."/>
            <person name="Horn M.A."/>
            <person name="Kolb S."/>
        </authorList>
    </citation>
    <scope>NUCLEOTIDE SEQUENCE [LARGE SCALE GENOMIC DNA]</scope>
    <source>
        <strain evidence="2 3">H4-D09</strain>
    </source>
</reference>
<keyword evidence="1" id="KW-0456">Lyase</keyword>
<dbReference type="InterPro" id="IPR002220">
    <property type="entry name" value="DapA-like"/>
</dbReference>
<gene>
    <name evidence="2" type="ORF">JWJ88_09055</name>
</gene>
<dbReference type="InterPro" id="IPR013785">
    <property type="entry name" value="Aldolase_TIM"/>
</dbReference>
<name>A0ABX7JFE2_9RHOB</name>
<evidence type="ECO:0000313" key="3">
    <source>
        <dbReference type="Proteomes" id="UP000663629"/>
    </source>
</evidence>
<accession>A0ABX7JFE2</accession>